<evidence type="ECO:0000313" key="3">
    <source>
        <dbReference type="Proteomes" id="UP001190700"/>
    </source>
</evidence>
<keyword evidence="3" id="KW-1185">Reference proteome</keyword>
<dbReference type="EMBL" id="LGRX02033864">
    <property type="protein sequence ID" value="KAK3239615.1"/>
    <property type="molecule type" value="Genomic_DNA"/>
</dbReference>
<feature type="region of interest" description="Disordered" evidence="1">
    <location>
        <begin position="1"/>
        <end position="73"/>
    </location>
</feature>
<evidence type="ECO:0000313" key="2">
    <source>
        <dbReference type="EMBL" id="KAK3239615.1"/>
    </source>
</evidence>
<organism evidence="2 3">
    <name type="scientific">Cymbomonas tetramitiformis</name>
    <dbReference type="NCBI Taxonomy" id="36881"/>
    <lineage>
        <taxon>Eukaryota</taxon>
        <taxon>Viridiplantae</taxon>
        <taxon>Chlorophyta</taxon>
        <taxon>Pyramimonadophyceae</taxon>
        <taxon>Pyramimonadales</taxon>
        <taxon>Pyramimonadaceae</taxon>
        <taxon>Cymbomonas</taxon>
    </lineage>
</organism>
<comment type="caution">
    <text evidence="2">The sequence shown here is derived from an EMBL/GenBank/DDBJ whole genome shotgun (WGS) entry which is preliminary data.</text>
</comment>
<gene>
    <name evidence="2" type="ORF">CYMTET_50470</name>
</gene>
<proteinExistence type="predicted"/>
<sequence length="124" mass="13921">MGKGQKKEPRTRHGSLKWHTATEDDLMKSLKDQRPTKPRNKKKKKKKQQQQQQRGVKPVDKGKAAATADNQLTPEIAVQTLLKDKALRDQAFECLPEDERQLAIATAAARVGRKCVGNRRAATP</sequence>
<evidence type="ECO:0000256" key="1">
    <source>
        <dbReference type="SAM" id="MobiDB-lite"/>
    </source>
</evidence>
<reference evidence="2 3" key="1">
    <citation type="journal article" date="2015" name="Genome Biol. Evol.">
        <title>Comparative Genomics of a Bacterivorous Green Alga Reveals Evolutionary Causalities and Consequences of Phago-Mixotrophic Mode of Nutrition.</title>
        <authorList>
            <person name="Burns J.A."/>
            <person name="Paasch A."/>
            <person name="Narechania A."/>
            <person name="Kim E."/>
        </authorList>
    </citation>
    <scope>NUCLEOTIDE SEQUENCE [LARGE SCALE GENOMIC DNA]</scope>
    <source>
        <strain evidence="2 3">PLY_AMNH</strain>
    </source>
</reference>
<protein>
    <submittedName>
        <fullName evidence="2">Uncharacterized protein</fullName>
    </submittedName>
</protein>
<accession>A0AAE0BPP5</accession>
<name>A0AAE0BPP5_9CHLO</name>
<feature type="compositionally biased region" description="Basic residues" evidence="1">
    <location>
        <begin position="36"/>
        <end position="48"/>
    </location>
</feature>
<feature type="compositionally biased region" description="Basic and acidic residues" evidence="1">
    <location>
        <begin position="20"/>
        <end position="35"/>
    </location>
</feature>
<dbReference type="Proteomes" id="UP001190700">
    <property type="component" value="Unassembled WGS sequence"/>
</dbReference>
<dbReference type="AlphaFoldDB" id="A0AAE0BPP5"/>